<evidence type="ECO:0000313" key="2">
    <source>
        <dbReference type="EMBL" id="NZA03326.1"/>
    </source>
</evidence>
<protein>
    <submittedName>
        <fullName evidence="2">DIP1984 family protein</fullName>
    </submittedName>
</protein>
<dbReference type="CDD" id="cd12208">
    <property type="entry name" value="DIP1984-like"/>
    <property type="match status" value="1"/>
</dbReference>
<dbReference type="EMBL" id="JACCKX010000001">
    <property type="protein sequence ID" value="NZA03326.1"/>
    <property type="molecule type" value="Genomic_DNA"/>
</dbReference>
<evidence type="ECO:0000313" key="3">
    <source>
        <dbReference type="Proteomes" id="UP000589716"/>
    </source>
</evidence>
<evidence type="ECO:0000256" key="1">
    <source>
        <dbReference type="SAM" id="Coils"/>
    </source>
</evidence>
<organism evidence="2 3">
    <name type="scientific">Ottowia beijingensis</name>
    <dbReference type="NCBI Taxonomy" id="1207057"/>
    <lineage>
        <taxon>Bacteria</taxon>
        <taxon>Pseudomonadati</taxon>
        <taxon>Pseudomonadota</taxon>
        <taxon>Betaproteobacteria</taxon>
        <taxon>Burkholderiales</taxon>
        <taxon>Comamonadaceae</taxon>
        <taxon>Ottowia</taxon>
    </lineage>
</organism>
<accession>A0A853IZE9</accession>
<dbReference type="Pfam" id="PF20935">
    <property type="entry name" value="DUF6847"/>
    <property type="match status" value="1"/>
</dbReference>
<dbReference type="RefSeq" id="WP_180551562.1">
    <property type="nucleotide sequence ID" value="NZ_DAIPTI010000001.1"/>
</dbReference>
<dbReference type="Gene3D" id="6.10.320.10">
    <property type="match status" value="1"/>
</dbReference>
<dbReference type="AlphaFoldDB" id="A0A853IZE9"/>
<gene>
    <name evidence="2" type="ORF">H0I39_19390</name>
</gene>
<name>A0A853IZE9_9BURK</name>
<keyword evidence="1" id="KW-0175">Coiled coil</keyword>
<feature type="coiled-coil region" evidence="1">
    <location>
        <begin position="120"/>
        <end position="147"/>
    </location>
</feature>
<dbReference type="InterPro" id="IPR047741">
    <property type="entry name" value="DIP1984-like"/>
</dbReference>
<dbReference type="NCBIfam" id="NF038048">
    <property type="entry name" value="DIP1984_fam"/>
    <property type="match status" value="1"/>
</dbReference>
<proteinExistence type="predicted"/>
<reference evidence="2 3" key="1">
    <citation type="submission" date="2020-07" db="EMBL/GenBank/DDBJ databases">
        <authorList>
            <person name="Maaloum M."/>
        </authorList>
    </citation>
    <scope>NUCLEOTIDE SEQUENCE [LARGE SCALE GENOMIC DNA]</scope>
    <source>
        <strain evidence="2 3">GCS-AN-3</strain>
    </source>
</reference>
<sequence>MKLAEALLIRADQKKKILSLRERIAQNALAQEGDAPREDVAKLIAECFAVIAEQQALVLKIDAANAAAKLPDGRPLTEVLAARDVLMQQHGILKSAVEATHKEADRYSMREIKWVPQIDVAATQKQMEDLSRKIRELNVQVQETNWRTEL</sequence>
<comment type="caution">
    <text evidence="2">The sequence shown here is derived from an EMBL/GenBank/DDBJ whole genome shotgun (WGS) entry which is preliminary data.</text>
</comment>
<dbReference type="Proteomes" id="UP000589716">
    <property type="component" value="Unassembled WGS sequence"/>
</dbReference>
<keyword evidence="3" id="KW-1185">Reference proteome</keyword>